<dbReference type="PROSITE" id="PS50042">
    <property type="entry name" value="CNMP_BINDING_3"/>
    <property type="match status" value="1"/>
</dbReference>
<evidence type="ECO:0000256" key="3">
    <source>
        <dbReference type="ARBA" id="ARBA00023149"/>
    </source>
</evidence>
<evidence type="ECO:0000259" key="4">
    <source>
        <dbReference type="PROSITE" id="PS50042"/>
    </source>
</evidence>
<dbReference type="PRINTS" id="PR00103">
    <property type="entry name" value="CAMPKINASE"/>
</dbReference>
<gene>
    <name evidence="5" type="ORF">SBAD_LOCUS12791</name>
</gene>
<dbReference type="AlphaFoldDB" id="A0A183JA93"/>
<sequence>MSGPTSGSFMFCDEGDNFYVIDSGQVEVFVNGEKVTTIKQGGGFGELALIYGTPRAATVKVSKKCMKYTEYLVLWVSSSSFDYFADDLPIMLPRLLGNSVFWVKIIAELNMP</sequence>
<protein>
    <submittedName>
        <fullName evidence="7">Cyclic nucleotide-binding domain-containing protein</fullName>
    </submittedName>
</protein>
<dbReference type="Pfam" id="PF00027">
    <property type="entry name" value="cNMP_binding"/>
    <property type="match status" value="1"/>
</dbReference>
<proteinExistence type="inferred from homology"/>
<keyword evidence="2" id="KW-0547">Nucleotide-binding</keyword>
<dbReference type="PROSITE" id="PS00889">
    <property type="entry name" value="CNMP_BINDING_2"/>
    <property type="match status" value="1"/>
</dbReference>
<organism evidence="7">
    <name type="scientific">Soboliphyme baturini</name>
    <dbReference type="NCBI Taxonomy" id="241478"/>
    <lineage>
        <taxon>Eukaryota</taxon>
        <taxon>Metazoa</taxon>
        <taxon>Ecdysozoa</taxon>
        <taxon>Nematoda</taxon>
        <taxon>Enoplea</taxon>
        <taxon>Dorylaimia</taxon>
        <taxon>Dioctophymatida</taxon>
        <taxon>Dioctophymatoidea</taxon>
        <taxon>Soboliphymatidae</taxon>
        <taxon>Soboliphyme</taxon>
    </lineage>
</organism>
<dbReference type="OrthoDB" id="9804915at2759"/>
<dbReference type="GO" id="GO:0005829">
    <property type="term" value="C:cytosol"/>
    <property type="evidence" value="ECO:0007669"/>
    <property type="project" value="TreeGrafter"/>
</dbReference>
<evidence type="ECO:0000313" key="7">
    <source>
        <dbReference type="WBParaSite" id="SBAD_0001320401-mRNA-1"/>
    </source>
</evidence>
<dbReference type="InterPro" id="IPR018488">
    <property type="entry name" value="cNMP-bd_CS"/>
</dbReference>
<reference evidence="7" key="1">
    <citation type="submission" date="2016-06" db="UniProtKB">
        <authorList>
            <consortium name="WormBaseParasite"/>
        </authorList>
    </citation>
    <scope>IDENTIFICATION</scope>
</reference>
<comment type="similarity">
    <text evidence="1">Belongs to the cAMP-dependent kinase regulatory chain family.</text>
</comment>
<dbReference type="Proteomes" id="UP000270296">
    <property type="component" value="Unassembled WGS sequence"/>
</dbReference>
<dbReference type="CDD" id="cd00038">
    <property type="entry name" value="CAP_ED"/>
    <property type="match status" value="1"/>
</dbReference>
<reference evidence="5 6" key="2">
    <citation type="submission" date="2018-11" db="EMBL/GenBank/DDBJ databases">
        <authorList>
            <consortium name="Pathogen Informatics"/>
        </authorList>
    </citation>
    <scope>NUCLEOTIDE SEQUENCE [LARGE SCALE GENOMIC DNA]</scope>
</reference>
<dbReference type="GO" id="GO:0034236">
    <property type="term" value="F:protein kinase A catalytic subunit binding"/>
    <property type="evidence" value="ECO:0007669"/>
    <property type="project" value="TreeGrafter"/>
</dbReference>
<keyword evidence="6" id="KW-1185">Reference proteome</keyword>
<dbReference type="SUPFAM" id="SSF51206">
    <property type="entry name" value="cAMP-binding domain-like"/>
    <property type="match status" value="1"/>
</dbReference>
<dbReference type="PANTHER" id="PTHR11635">
    <property type="entry name" value="CAMP-DEPENDENT PROTEIN KINASE REGULATORY CHAIN"/>
    <property type="match status" value="1"/>
</dbReference>
<dbReference type="GO" id="GO:0004862">
    <property type="term" value="F:cAMP-dependent protein kinase inhibitor activity"/>
    <property type="evidence" value="ECO:0007669"/>
    <property type="project" value="TreeGrafter"/>
</dbReference>
<dbReference type="InterPro" id="IPR018490">
    <property type="entry name" value="cNMP-bd_dom_sf"/>
</dbReference>
<evidence type="ECO:0000256" key="1">
    <source>
        <dbReference type="ARBA" id="ARBA00005753"/>
    </source>
</evidence>
<keyword evidence="2" id="KW-0116">cAMP-binding</keyword>
<evidence type="ECO:0000313" key="5">
    <source>
        <dbReference type="EMBL" id="VDP51828.1"/>
    </source>
</evidence>
<dbReference type="Gene3D" id="2.60.120.10">
    <property type="entry name" value="Jelly Rolls"/>
    <property type="match status" value="1"/>
</dbReference>
<dbReference type="InterPro" id="IPR000595">
    <property type="entry name" value="cNMP-bd_dom"/>
</dbReference>
<accession>A0A183JA93</accession>
<dbReference type="EMBL" id="UZAM01018837">
    <property type="protein sequence ID" value="VDP51828.1"/>
    <property type="molecule type" value="Genomic_DNA"/>
</dbReference>
<dbReference type="PANTHER" id="PTHR11635:SF152">
    <property type="entry name" value="CAMP-DEPENDENT PROTEIN KINASE TYPE I REGULATORY SUBUNIT-RELATED"/>
    <property type="match status" value="1"/>
</dbReference>
<evidence type="ECO:0000313" key="6">
    <source>
        <dbReference type="Proteomes" id="UP000270296"/>
    </source>
</evidence>
<dbReference type="GO" id="GO:0005952">
    <property type="term" value="C:cAMP-dependent protein kinase complex"/>
    <property type="evidence" value="ECO:0007669"/>
    <property type="project" value="InterPro"/>
</dbReference>
<dbReference type="InterPro" id="IPR050503">
    <property type="entry name" value="cAMP-dep_PK_reg_su-like"/>
</dbReference>
<dbReference type="InterPro" id="IPR014710">
    <property type="entry name" value="RmlC-like_jellyroll"/>
</dbReference>
<feature type="domain" description="Cyclic nucleotide-binding" evidence="4">
    <location>
        <begin position="13"/>
        <end position="65"/>
    </location>
</feature>
<name>A0A183JA93_9BILA</name>
<dbReference type="WBParaSite" id="SBAD_0001320401-mRNA-1">
    <property type="protein sequence ID" value="SBAD_0001320401-mRNA-1"/>
    <property type="gene ID" value="SBAD_0001320401"/>
</dbReference>
<keyword evidence="3" id="KW-0114">cAMP</keyword>
<dbReference type="GO" id="GO:0030552">
    <property type="term" value="F:cAMP binding"/>
    <property type="evidence" value="ECO:0007669"/>
    <property type="project" value="UniProtKB-KW"/>
</dbReference>
<evidence type="ECO:0000256" key="2">
    <source>
        <dbReference type="ARBA" id="ARBA00022566"/>
    </source>
</evidence>